<evidence type="ECO:0000256" key="1">
    <source>
        <dbReference type="ARBA" id="ARBA00022448"/>
    </source>
</evidence>
<dbReference type="SMART" id="SM00382">
    <property type="entry name" value="AAA"/>
    <property type="match status" value="1"/>
</dbReference>
<keyword evidence="1" id="KW-0813">Transport</keyword>
<name>A0A919CIX0_9GAMM</name>
<comment type="function">
    <text evidence="5">Part of the ABC transporter complex HmuTUV involved in hemin import. Responsible for energy coupling to the transport system.</text>
</comment>
<sequence>MLLTATHLEAAPWGTPLLRDVNLSVTSGEVLGIIGPNGAGKSSLLHVLAGGLPFTAGSLTFGDERLDTVPNRRRACGIALLTQRSTLRFAFTVREVVSLARTPHATGHNVDERVVAEVMDATDISYLADKAYTQLSGGEQQRVQLARAVAQVWREEDSRHRLLLLDEPGSALDLAHQQQLKTIIHDLAARGCGVVVIAHDFNFMAAIADQVILLECGQQQAMDRCDTVFSSQQFRQTFNVEPIIGVHPESGKPTVLLP</sequence>
<dbReference type="PROSITE" id="PS50893">
    <property type="entry name" value="ABC_TRANSPORTER_2"/>
    <property type="match status" value="1"/>
</dbReference>
<dbReference type="EMBL" id="BMYM01000001">
    <property type="protein sequence ID" value="GHD29995.1"/>
    <property type="molecule type" value="Genomic_DNA"/>
</dbReference>
<dbReference type="InterPro" id="IPR017871">
    <property type="entry name" value="ABC_transporter-like_CS"/>
</dbReference>
<dbReference type="CDD" id="cd03214">
    <property type="entry name" value="ABC_Iron-Siderophores_B12_Hemin"/>
    <property type="match status" value="1"/>
</dbReference>
<reference evidence="7" key="2">
    <citation type="submission" date="2020-09" db="EMBL/GenBank/DDBJ databases">
        <authorList>
            <person name="Sun Q."/>
            <person name="Kim S."/>
        </authorList>
    </citation>
    <scope>NUCLEOTIDE SEQUENCE</scope>
    <source>
        <strain evidence="7">KCTC 23430</strain>
    </source>
</reference>
<dbReference type="SUPFAM" id="SSF52540">
    <property type="entry name" value="P-loop containing nucleoside triphosphate hydrolases"/>
    <property type="match status" value="1"/>
</dbReference>
<accession>A0A919CIX0</accession>
<dbReference type="PROSITE" id="PS00211">
    <property type="entry name" value="ABC_TRANSPORTER_1"/>
    <property type="match status" value="1"/>
</dbReference>
<evidence type="ECO:0000313" key="8">
    <source>
        <dbReference type="Proteomes" id="UP000644693"/>
    </source>
</evidence>
<proteinExistence type="predicted"/>
<keyword evidence="2" id="KW-0547">Nucleotide-binding</keyword>
<organism evidence="7 8">
    <name type="scientific">Parahalioglobus pacificus</name>
    <dbReference type="NCBI Taxonomy" id="930806"/>
    <lineage>
        <taxon>Bacteria</taxon>
        <taxon>Pseudomonadati</taxon>
        <taxon>Pseudomonadota</taxon>
        <taxon>Gammaproteobacteria</taxon>
        <taxon>Cellvibrionales</taxon>
        <taxon>Halieaceae</taxon>
        <taxon>Parahalioglobus</taxon>
    </lineage>
</organism>
<protein>
    <submittedName>
        <fullName evidence="7">Hemin import ATP-binding protein HmuV</fullName>
    </submittedName>
</protein>
<dbReference type="InterPro" id="IPR027417">
    <property type="entry name" value="P-loop_NTPase"/>
</dbReference>
<dbReference type="Pfam" id="PF00005">
    <property type="entry name" value="ABC_tran"/>
    <property type="match status" value="1"/>
</dbReference>
<evidence type="ECO:0000256" key="4">
    <source>
        <dbReference type="ARBA" id="ARBA00022967"/>
    </source>
</evidence>
<dbReference type="InterPro" id="IPR003439">
    <property type="entry name" value="ABC_transporter-like_ATP-bd"/>
</dbReference>
<dbReference type="PANTHER" id="PTHR42794:SF1">
    <property type="entry name" value="HEMIN IMPORT ATP-BINDING PROTEIN HMUV"/>
    <property type="match status" value="1"/>
</dbReference>
<dbReference type="GO" id="GO:0016887">
    <property type="term" value="F:ATP hydrolysis activity"/>
    <property type="evidence" value="ECO:0007669"/>
    <property type="project" value="InterPro"/>
</dbReference>
<dbReference type="Gene3D" id="3.40.50.300">
    <property type="entry name" value="P-loop containing nucleotide triphosphate hydrolases"/>
    <property type="match status" value="1"/>
</dbReference>
<keyword evidence="8" id="KW-1185">Reference proteome</keyword>
<dbReference type="PANTHER" id="PTHR42794">
    <property type="entry name" value="HEMIN IMPORT ATP-BINDING PROTEIN HMUV"/>
    <property type="match status" value="1"/>
</dbReference>
<feature type="domain" description="ABC transporter" evidence="6">
    <location>
        <begin position="3"/>
        <end position="241"/>
    </location>
</feature>
<evidence type="ECO:0000256" key="3">
    <source>
        <dbReference type="ARBA" id="ARBA00022840"/>
    </source>
</evidence>
<reference evidence="7" key="1">
    <citation type="journal article" date="2014" name="Int. J. Syst. Evol. Microbiol.">
        <title>Complete genome sequence of Corynebacterium casei LMG S-19264T (=DSM 44701T), isolated from a smear-ripened cheese.</title>
        <authorList>
            <consortium name="US DOE Joint Genome Institute (JGI-PGF)"/>
            <person name="Walter F."/>
            <person name="Albersmeier A."/>
            <person name="Kalinowski J."/>
            <person name="Ruckert C."/>
        </authorList>
    </citation>
    <scope>NUCLEOTIDE SEQUENCE</scope>
    <source>
        <strain evidence="7">KCTC 23430</strain>
    </source>
</reference>
<dbReference type="AlphaFoldDB" id="A0A919CIX0"/>
<evidence type="ECO:0000256" key="2">
    <source>
        <dbReference type="ARBA" id="ARBA00022741"/>
    </source>
</evidence>
<evidence type="ECO:0000313" key="7">
    <source>
        <dbReference type="EMBL" id="GHD29995.1"/>
    </source>
</evidence>
<comment type="caution">
    <text evidence="7">The sequence shown here is derived from an EMBL/GenBank/DDBJ whole genome shotgun (WGS) entry which is preliminary data.</text>
</comment>
<keyword evidence="4" id="KW-1278">Translocase</keyword>
<keyword evidence="3 7" id="KW-0067">ATP-binding</keyword>
<dbReference type="RefSeq" id="WP_189475971.1">
    <property type="nucleotide sequence ID" value="NZ_BMYM01000001.1"/>
</dbReference>
<dbReference type="Proteomes" id="UP000644693">
    <property type="component" value="Unassembled WGS sequence"/>
</dbReference>
<evidence type="ECO:0000259" key="6">
    <source>
        <dbReference type="PROSITE" id="PS50893"/>
    </source>
</evidence>
<dbReference type="InterPro" id="IPR003593">
    <property type="entry name" value="AAA+_ATPase"/>
</dbReference>
<gene>
    <name evidence="7" type="primary">hmuV</name>
    <name evidence="7" type="ORF">GCM10007053_11300</name>
</gene>
<dbReference type="GO" id="GO:0005524">
    <property type="term" value="F:ATP binding"/>
    <property type="evidence" value="ECO:0007669"/>
    <property type="project" value="UniProtKB-KW"/>
</dbReference>
<evidence type="ECO:0000256" key="5">
    <source>
        <dbReference type="ARBA" id="ARBA00037066"/>
    </source>
</evidence>